<keyword evidence="5" id="KW-0479">Metal-binding</keyword>
<comment type="catalytic activity">
    <reaction evidence="18">
        <text>tRNA(Cys) + L-cysteine + ATP = L-cysteinyl-tRNA(Cys) + AMP + diphosphate</text>
        <dbReference type="Rhea" id="RHEA:17773"/>
        <dbReference type="Rhea" id="RHEA-COMP:9661"/>
        <dbReference type="Rhea" id="RHEA-COMP:9679"/>
        <dbReference type="ChEBI" id="CHEBI:30616"/>
        <dbReference type="ChEBI" id="CHEBI:33019"/>
        <dbReference type="ChEBI" id="CHEBI:35235"/>
        <dbReference type="ChEBI" id="CHEBI:78442"/>
        <dbReference type="ChEBI" id="CHEBI:78517"/>
        <dbReference type="ChEBI" id="CHEBI:456215"/>
        <dbReference type="EC" id="6.1.1.16"/>
    </reaction>
    <physiologicalReaction direction="right-to-left" evidence="18">
        <dbReference type="Rhea" id="RHEA:17775"/>
    </physiologicalReaction>
</comment>
<evidence type="ECO:0000256" key="1">
    <source>
        <dbReference type="ARBA" id="ARBA00001947"/>
    </source>
</evidence>
<comment type="similarity">
    <text evidence="2">Belongs to the class-I aminoacyl-tRNA synthetase family.</text>
</comment>
<evidence type="ECO:0000256" key="10">
    <source>
        <dbReference type="ARBA" id="ARBA00023146"/>
    </source>
</evidence>
<dbReference type="EC" id="6.1.1.16" evidence="3"/>
<evidence type="ECO:0000256" key="15">
    <source>
        <dbReference type="ARBA" id="ARBA00047548"/>
    </source>
</evidence>
<keyword evidence="10" id="KW-0030">Aminoacyl-tRNA synthetase</keyword>
<dbReference type="InterPro" id="IPR009080">
    <property type="entry name" value="tRNAsynth_Ia_anticodon-bd"/>
</dbReference>
<keyword evidence="6" id="KW-0547">Nucleotide-binding</keyword>
<protein>
    <recommendedName>
        <fullName evidence="3">cysteine--tRNA ligase</fullName>
        <ecNumber evidence="3">6.1.1.16</ecNumber>
    </recommendedName>
    <alternativeName>
        <fullName evidence="11">Cysteinyl-tRNA synthetase</fullName>
    </alternativeName>
</protein>
<dbReference type="EnsemblMetazoa" id="SMAR003666-RA">
    <property type="protein sequence ID" value="SMAR003666-PA"/>
    <property type="gene ID" value="SMAR003666"/>
</dbReference>
<reference evidence="21" key="1">
    <citation type="submission" date="2011-05" db="EMBL/GenBank/DDBJ databases">
        <authorList>
            <person name="Richards S.R."/>
            <person name="Qu J."/>
            <person name="Jiang H."/>
            <person name="Jhangiani S.N."/>
            <person name="Agravi P."/>
            <person name="Goodspeed R."/>
            <person name="Gross S."/>
            <person name="Mandapat C."/>
            <person name="Jackson L."/>
            <person name="Mathew T."/>
            <person name="Pu L."/>
            <person name="Thornton R."/>
            <person name="Saada N."/>
            <person name="Wilczek-Boney K.B."/>
            <person name="Lee S."/>
            <person name="Kovar C."/>
            <person name="Wu Y."/>
            <person name="Scherer S.E."/>
            <person name="Worley K.C."/>
            <person name="Muzny D.M."/>
            <person name="Gibbs R."/>
        </authorList>
    </citation>
    <scope>NUCLEOTIDE SEQUENCE</scope>
    <source>
        <strain evidence="21">Brora</strain>
    </source>
</reference>
<evidence type="ECO:0000313" key="20">
    <source>
        <dbReference type="EnsemblMetazoa" id="SMAR003666-PA"/>
    </source>
</evidence>
<dbReference type="GO" id="GO:0046872">
    <property type="term" value="F:metal ion binding"/>
    <property type="evidence" value="ECO:0007669"/>
    <property type="project" value="UniProtKB-KW"/>
</dbReference>
<reference evidence="20" key="2">
    <citation type="submission" date="2015-02" db="UniProtKB">
        <authorList>
            <consortium name="EnsemblMetazoa"/>
        </authorList>
    </citation>
    <scope>IDENTIFICATION</scope>
</reference>
<dbReference type="InterPro" id="IPR015803">
    <property type="entry name" value="Cys-tRNA-ligase"/>
</dbReference>
<dbReference type="STRING" id="126957.T1IRH3"/>
<proteinExistence type="inferred from homology"/>
<dbReference type="AlphaFoldDB" id="T1IRH3"/>
<evidence type="ECO:0000256" key="3">
    <source>
        <dbReference type="ARBA" id="ARBA00012832"/>
    </source>
</evidence>
<comment type="catalytic activity">
    <reaction evidence="14">
        <text>S-disulfanyl-L-cysteine + tRNA(Cys) + ATP = (S)-disulfanyl-L-cysteinyl-tRNA(Cys) + AMP + diphosphate</text>
        <dbReference type="Rhea" id="RHEA:78651"/>
        <dbReference type="Rhea" id="RHEA-COMP:9661"/>
        <dbReference type="Rhea" id="RHEA-COMP:19120"/>
        <dbReference type="ChEBI" id="CHEBI:30616"/>
        <dbReference type="ChEBI" id="CHEBI:33019"/>
        <dbReference type="ChEBI" id="CHEBI:78442"/>
        <dbReference type="ChEBI" id="CHEBI:229465"/>
        <dbReference type="ChEBI" id="CHEBI:229521"/>
        <dbReference type="ChEBI" id="CHEBI:456215"/>
    </reaction>
    <physiologicalReaction direction="left-to-right" evidence="14">
        <dbReference type="Rhea" id="RHEA:78652"/>
    </physiologicalReaction>
</comment>
<dbReference type="FunFam" id="3.40.50.620:FF:000027">
    <property type="entry name" value="Cysteine--tRNA ligase, cytoplasmic"/>
    <property type="match status" value="1"/>
</dbReference>
<evidence type="ECO:0000256" key="14">
    <source>
        <dbReference type="ARBA" id="ARBA00047499"/>
    </source>
</evidence>
<dbReference type="GO" id="GO:0005524">
    <property type="term" value="F:ATP binding"/>
    <property type="evidence" value="ECO:0007669"/>
    <property type="project" value="UniProtKB-KW"/>
</dbReference>
<accession>T1IRH3</accession>
<evidence type="ECO:0000256" key="2">
    <source>
        <dbReference type="ARBA" id="ARBA00005594"/>
    </source>
</evidence>
<keyword evidence="7" id="KW-0862">Zinc</keyword>
<dbReference type="eggNOG" id="KOG2007">
    <property type="taxonomic scope" value="Eukaryota"/>
</dbReference>
<dbReference type="PhylomeDB" id="T1IRH3"/>
<dbReference type="OMA" id="HAWPASE"/>
<comment type="catalytic activity">
    <reaction evidence="16">
        <text>S-sulfanyl-L-cysteine + L-cysteine = S-disulfanyl-L-cysteine + L-alanine</text>
        <dbReference type="Rhea" id="RHEA:78627"/>
        <dbReference type="ChEBI" id="CHEBI:35235"/>
        <dbReference type="ChEBI" id="CHEBI:57972"/>
        <dbReference type="ChEBI" id="CHEBI:58591"/>
        <dbReference type="ChEBI" id="CHEBI:229465"/>
    </reaction>
    <physiologicalReaction direction="left-to-right" evidence="16">
        <dbReference type="Rhea" id="RHEA:78628"/>
    </physiologicalReaction>
</comment>
<dbReference type="PRINTS" id="PR00983">
    <property type="entry name" value="TRNASYNTHCYS"/>
</dbReference>
<evidence type="ECO:0000256" key="7">
    <source>
        <dbReference type="ARBA" id="ARBA00022833"/>
    </source>
</evidence>
<dbReference type="InterPro" id="IPR032678">
    <property type="entry name" value="tRNA-synt_1_cat_dom"/>
</dbReference>
<dbReference type="GO" id="GO:0004817">
    <property type="term" value="F:cysteine-tRNA ligase activity"/>
    <property type="evidence" value="ECO:0007669"/>
    <property type="project" value="UniProtKB-EC"/>
</dbReference>
<dbReference type="GO" id="GO:0006423">
    <property type="term" value="P:cysteinyl-tRNA aminoacylation"/>
    <property type="evidence" value="ECO:0007669"/>
    <property type="project" value="InterPro"/>
</dbReference>
<dbReference type="Gene3D" id="1.20.120.1910">
    <property type="entry name" value="Cysteine-tRNA ligase, C-terminal anti-codon recognition domain"/>
    <property type="match status" value="1"/>
</dbReference>
<comment type="catalytic activity">
    <reaction evidence="17">
        <text>S-sulfanyl-L-cysteine + tRNA(Cys) + ATP = (S)-sulfanyl-L-cysteinyl-tRNA(Cys) + AMP + diphosphate</text>
        <dbReference type="Rhea" id="RHEA:78647"/>
        <dbReference type="Rhea" id="RHEA-COMP:9661"/>
        <dbReference type="Rhea" id="RHEA-COMP:19119"/>
        <dbReference type="ChEBI" id="CHEBI:30616"/>
        <dbReference type="ChEBI" id="CHEBI:33019"/>
        <dbReference type="ChEBI" id="CHEBI:58591"/>
        <dbReference type="ChEBI" id="CHEBI:78442"/>
        <dbReference type="ChEBI" id="CHEBI:229520"/>
        <dbReference type="ChEBI" id="CHEBI:456215"/>
    </reaction>
    <physiologicalReaction direction="left-to-right" evidence="17">
        <dbReference type="Rhea" id="RHEA:78648"/>
    </physiologicalReaction>
</comment>
<evidence type="ECO:0000313" key="21">
    <source>
        <dbReference type="Proteomes" id="UP000014500"/>
    </source>
</evidence>
<dbReference type="PANTHER" id="PTHR10890">
    <property type="entry name" value="CYSTEINYL-TRNA SYNTHETASE"/>
    <property type="match status" value="1"/>
</dbReference>
<comment type="function">
    <text evidence="12">Mitochondrial cysteine-specific aminoacyl-tRNA synthetase that catalyzes the ATP-dependent ligation of cysteine to tRNA(Cys).</text>
</comment>
<comment type="catalytic activity">
    <reaction evidence="15">
        <text>2 L-cysteine = S-sulfanyl-L-cysteine + L-alanine</text>
        <dbReference type="Rhea" id="RHEA:78543"/>
        <dbReference type="ChEBI" id="CHEBI:35235"/>
        <dbReference type="ChEBI" id="CHEBI:57972"/>
        <dbReference type="ChEBI" id="CHEBI:58591"/>
    </reaction>
    <physiologicalReaction direction="left-to-right" evidence="15">
        <dbReference type="Rhea" id="RHEA:78544"/>
    </physiologicalReaction>
</comment>
<dbReference type="EMBL" id="JH431361">
    <property type="status" value="NOT_ANNOTATED_CDS"/>
    <property type="molecule type" value="Genomic_DNA"/>
</dbReference>
<evidence type="ECO:0000256" key="12">
    <source>
        <dbReference type="ARBA" id="ARBA00043868"/>
    </source>
</evidence>
<dbReference type="SUPFAM" id="SSF47323">
    <property type="entry name" value="Anticodon-binding domain of a subclass of class I aminoacyl-tRNA synthetases"/>
    <property type="match status" value="1"/>
</dbReference>
<dbReference type="Pfam" id="PF01406">
    <property type="entry name" value="tRNA-synt_1e"/>
    <property type="match status" value="1"/>
</dbReference>
<evidence type="ECO:0000256" key="4">
    <source>
        <dbReference type="ARBA" id="ARBA00022598"/>
    </source>
</evidence>
<dbReference type="SUPFAM" id="SSF52374">
    <property type="entry name" value="Nucleotidylyl transferase"/>
    <property type="match status" value="1"/>
</dbReference>
<name>T1IRH3_STRMM</name>
<comment type="cofactor">
    <cofactor evidence="1">
        <name>Zn(2+)</name>
        <dbReference type="ChEBI" id="CHEBI:29105"/>
    </cofactor>
</comment>
<dbReference type="PANTHER" id="PTHR10890:SF27">
    <property type="entry name" value="CYSTEINE--TRNA LIGASE, MITOCHONDRIAL-RELATED"/>
    <property type="match status" value="1"/>
</dbReference>
<keyword evidence="4" id="KW-0436">Ligase</keyword>
<keyword evidence="21" id="KW-1185">Reference proteome</keyword>
<evidence type="ECO:0000256" key="18">
    <source>
        <dbReference type="ARBA" id="ARBA00049046"/>
    </source>
</evidence>
<comment type="function">
    <text evidence="13">In addition to its role as an aminoacyl-tRNA synthetase, has also cysteine persulfide synthase activity. Produces reactive persulfide species such as cysteine persulfide (CysSSH) from substrate cysteine and mediate direct incorporation of CysSSH into proteins during translations, resulting in protein persulfides and polysulfides. CysSSHs behave as potent antioxidants and cellular protectants.</text>
</comment>
<dbReference type="NCBIfam" id="TIGR00435">
    <property type="entry name" value="cysS"/>
    <property type="match status" value="1"/>
</dbReference>
<dbReference type="CDD" id="cd00672">
    <property type="entry name" value="CysRS_core"/>
    <property type="match status" value="1"/>
</dbReference>
<evidence type="ECO:0000256" key="5">
    <source>
        <dbReference type="ARBA" id="ARBA00022723"/>
    </source>
</evidence>
<evidence type="ECO:0000256" key="16">
    <source>
        <dbReference type="ARBA" id="ARBA00047731"/>
    </source>
</evidence>
<evidence type="ECO:0000256" key="9">
    <source>
        <dbReference type="ARBA" id="ARBA00022917"/>
    </source>
</evidence>
<evidence type="ECO:0000256" key="8">
    <source>
        <dbReference type="ARBA" id="ARBA00022840"/>
    </source>
</evidence>
<evidence type="ECO:0000256" key="17">
    <source>
        <dbReference type="ARBA" id="ARBA00048609"/>
    </source>
</evidence>
<dbReference type="HOGENOM" id="CLU_013528_0_3_1"/>
<keyword evidence="8" id="KW-0067">ATP-binding</keyword>
<organism evidence="20 21">
    <name type="scientific">Strigamia maritima</name>
    <name type="common">European centipede</name>
    <name type="synonym">Geophilus maritimus</name>
    <dbReference type="NCBI Taxonomy" id="126957"/>
    <lineage>
        <taxon>Eukaryota</taxon>
        <taxon>Metazoa</taxon>
        <taxon>Ecdysozoa</taxon>
        <taxon>Arthropoda</taxon>
        <taxon>Myriapoda</taxon>
        <taxon>Chilopoda</taxon>
        <taxon>Pleurostigmophora</taxon>
        <taxon>Geophilomorpha</taxon>
        <taxon>Linotaeniidae</taxon>
        <taxon>Strigamia</taxon>
    </lineage>
</organism>
<sequence length="473" mass="54319">YSCGPTVYDDAHIGHAYCYVQFDIIRRILQNFFNFDVIFQLAITDIDDKIINRAMEEGKPFQELTRKYESNFFQDMDALNVLRPVIVTRVTDYIPQIIEFIQRIINNGFAYVSNEGSVYFDVRKYGSKGKFRKFDLDGEGFSGDLKDKLHKADFALWKAVKLNEPFWTSPWGNGRPGWHIECSAMANDIFGSQVDIHSGGIDLQFPHHENEEAQCGAHNLSPQWTNYWMHSGHLHFKNEKMSKSLKNTISVEDFLKTHSADKFRMFCLCSSLQNYVEYNDSMMDAAASICNKLISFQNNVKSYIAGQIDGNVEEAQLLEKLSHTREIVSTSLKDNFQTFNAMNSIIDLVTVTNKMFSPHMQFASRSPVAISAISIYIDEVLTKLGFNLFEKLSAKENDLKINIVMDETVDFRHSVRDFALAKNEPKELRPQLQQQRRELLNLCDDFRKNLKSAGVEIKDHGQASSWNPITSIE</sequence>
<dbReference type="HAMAP" id="MF_00041">
    <property type="entry name" value="Cys_tRNA_synth"/>
    <property type="match status" value="1"/>
</dbReference>
<dbReference type="GO" id="GO:0005737">
    <property type="term" value="C:cytoplasm"/>
    <property type="evidence" value="ECO:0007669"/>
    <property type="project" value="TreeGrafter"/>
</dbReference>
<feature type="domain" description="tRNA synthetases class I catalytic" evidence="19">
    <location>
        <begin position="1"/>
        <end position="287"/>
    </location>
</feature>
<dbReference type="InterPro" id="IPR024909">
    <property type="entry name" value="Cys-tRNA/MSH_ligase"/>
</dbReference>
<dbReference type="Gene3D" id="3.40.50.620">
    <property type="entry name" value="HUPs"/>
    <property type="match status" value="1"/>
</dbReference>
<evidence type="ECO:0000256" key="6">
    <source>
        <dbReference type="ARBA" id="ARBA00022741"/>
    </source>
</evidence>
<evidence type="ECO:0000259" key="19">
    <source>
        <dbReference type="Pfam" id="PF01406"/>
    </source>
</evidence>
<dbReference type="Proteomes" id="UP000014500">
    <property type="component" value="Unassembled WGS sequence"/>
</dbReference>
<evidence type="ECO:0000256" key="11">
    <source>
        <dbReference type="ARBA" id="ARBA00031499"/>
    </source>
</evidence>
<keyword evidence="9" id="KW-0648">Protein biosynthesis</keyword>
<dbReference type="InterPro" id="IPR014729">
    <property type="entry name" value="Rossmann-like_a/b/a_fold"/>
</dbReference>
<evidence type="ECO:0000256" key="13">
    <source>
        <dbReference type="ARBA" id="ARBA00045476"/>
    </source>
</evidence>